<protein>
    <submittedName>
        <fullName evidence="3">Uncharacterized protein</fullName>
    </submittedName>
</protein>
<evidence type="ECO:0000256" key="2">
    <source>
        <dbReference type="SAM" id="MobiDB-lite"/>
    </source>
</evidence>
<dbReference type="EMBL" id="CAJNNV010027942">
    <property type="protein sequence ID" value="CAE8622284.1"/>
    <property type="molecule type" value="Genomic_DNA"/>
</dbReference>
<keyword evidence="4" id="KW-1185">Reference proteome</keyword>
<reference evidence="3" key="1">
    <citation type="submission" date="2021-02" db="EMBL/GenBank/DDBJ databases">
        <authorList>
            <person name="Dougan E. K."/>
            <person name="Rhodes N."/>
            <person name="Thang M."/>
            <person name="Chan C."/>
        </authorList>
    </citation>
    <scope>NUCLEOTIDE SEQUENCE</scope>
</reference>
<feature type="region of interest" description="Disordered" evidence="2">
    <location>
        <begin position="150"/>
        <end position="178"/>
    </location>
</feature>
<evidence type="ECO:0000256" key="1">
    <source>
        <dbReference type="SAM" id="Coils"/>
    </source>
</evidence>
<evidence type="ECO:0000313" key="4">
    <source>
        <dbReference type="Proteomes" id="UP000654075"/>
    </source>
</evidence>
<feature type="non-terminal residue" evidence="3">
    <location>
        <position position="313"/>
    </location>
</feature>
<gene>
    <name evidence="3" type="ORF">PGLA1383_LOCUS39739</name>
</gene>
<feature type="compositionally biased region" description="Gly residues" evidence="2">
    <location>
        <begin position="150"/>
        <end position="161"/>
    </location>
</feature>
<dbReference type="Proteomes" id="UP000654075">
    <property type="component" value="Unassembled WGS sequence"/>
</dbReference>
<sequence>LDILDMRRKLDEEERRLSEAKLMPIQLQVQELEARRLQEQGQVRQMELQYQLRQSELQQEEVRLHQAQLQQQLEEQQRQRLQQQQDLAQWGVQQQQLQLEQQQAAWQQDSQHLAQQQLLFLQQQQSQVQQLQSSEQSLQQDDAALLSILGQGGGGRTGAEGSGTALRRPQSAGGTMHVRRSGSCGANNNNHNNNPRHLRVEVRRKADIVKISRALSAADLVLQRDLELDGRVLPKGLRLLRQGRLRGSGPAKVALEALEPWLHLTFERPLEASASFAPAGRSGLLPTALEAGREGFVSYAWTCPGCRSPYPIQ</sequence>
<keyword evidence="1" id="KW-0175">Coiled coil</keyword>
<evidence type="ECO:0000313" key="3">
    <source>
        <dbReference type="EMBL" id="CAE8622284.1"/>
    </source>
</evidence>
<feature type="coiled-coil region" evidence="1">
    <location>
        <begin position="3"/>
        <end position="86"/>
    </location>
</feature>
<comment type="caution">
    <text evidence="3">The sequence shown here is derived from an EMBL/GenBank/DDBJ whole genome shotgun (WGS) entry which is preliminary data.</text>
</comment>
<accession>A0A813G7L9</accession>
<dbReference type="AlphaFoldDB" id="A0A813G7L9"/>
<organism evidence="3 4">
    <name type="scientific">Polarella glacialis</name>
    <name type="common">Dinoflagellate</name>
    <dbReference type="NCBI Taxonomy" id="89957"/>
    <lineage>
        <taxon>Eukaryota</taxon>
        <taxon>Sar</taxon>
        <taxon>Alveolata</taxon>
        <taxon>Dinophyceae</taxon>
        <taxon>Suessiales</taxon>
        <taxon>Suessiaceae</taxon>
        <taxon>Polarella</taxon>
    </lineage>
</organism>
<proteinExistence type="predicted"/>
<name>A0A813G7L9_POLGL</name>
<feature type="non-terminal residue" evidence="3">
    <location>
        <position position="1"/>
    </location>
</feature>